<comment type="caution">
    <text evidence="2">The sequence shown here is derived from an EMBL/GenBank/DDBJ whole genome shotgun (WGS) entry which is preliminary data.</text>
</comment>
<dbReference type="InterPro" id="IPR036237">
    <property type="entry name" value="Xyl_isomerase-like_sf"/>
</dbReference>
<keyword evidence="2" id="KW-0255">Endonuclease</keyword>
<evidence type="ECO:0000313" key="3">
    <source>
        <dbReference type="Proteomes" id="UP000233293"/>
    </source>
</evidence>
<keyword evidence="3" id="KW-1185">Reference proteome</keyword>
<evidence type="ECO:0000259" key="1">
    <source>
        <dbReference type="Pfam" id="PF01261"/>
    </source>
</evidence>
<dbReference type="OrthoDB" id="9072761at2"/>
<dbReference type="Gene3D" id="3.20.20.150">
    <property type="entry name" value="Divalent-metal-dependent TIM barrel enzymes"/>
    <property type="match status" value="1"/>
</dbReference>
<organism evidence="2 3">
    <name type="scientific">Telmatospirillum siberiense</name>
    <dbReference type="NCBI Taxonomy" id="382514"/>
    <lineage>
        <taxon>Bacteria</taxon>
        <taxon>Pseudomonadati</taxon>
        <taxon>Pseudomonadota</taxon>
        <taxon>Alphaproteobacteria</taxon>
        <taxon>Rhodospirillales</taxon>
        <taxon>Rhodospirillaceae</taxon>
        <taxon>Telmatospirillum</taxon>
    </lineage>
</organism>
<keyword evidence="2" id="KW-0378">Hydrolase</keyword>
<dbReference type="SUPFAM" id="SSF51658">
    <property type="entry name" value="Xylose isomerase-like"/>
    <property type="match status" value="1"/>
</dbReference>
<protein>
    <submittedName>
        <fullName evidence="2">AP endonuclease</fullName>
    </submittedName>
</protein>
<sequence length="281" mass="31580">MKNQFSLAHLTVLGCAPPEMTYIASRAGYDFVSLRFIPLWTPGEPAYLPEDKFMIRKTKAALAETGVKMLDLELARILSDNDPKSYVPAMEVAAELGARHVISSAWTADRTDRAFVIDRFSEICDLARPFGLTVNLEFPSFSRLTNLQEAADIVRTANRPNGGIMIDTLYIHFSRVKLEELDELPRAWFNIAHICDAPREIPTTREGLVHVARDARLYLGEGAIDVAAILDRMPQIPYSIELPNVAQVRELGYEEHARRCLQSAKQYLEAHSQRQPIKASA</sequence>
<name>A0A2N3PWE8_9PROT</name>
<dbReference type="InterPro" id="IPR013022">
    <property type="entry name" value="Xyl_isomerase-like_TIM-brl"/>
</dbReference>
<gene>
    <name evidence="2" type="ORF">CWS72_10380</name>
</gene>
<dbReference type="InterPro" id="IPR050312">
    <property type="entry name" value="IolE/XylAMocC-like"/>
</dbReference>
<reference evidence="3" key="1">
    <citation type="submission" date="2017-12" db="EMBL/GenBank/DDBJ databases">
        <title>Draft genome sequence of Telmatospirillum siberiense 26-4b1T, an acidotolerant peatland alphaproteobacterium potentially involved in sulfur cycling.</title>
        <authorList>
            <person name="Hausmann B."/>
            <person name="Pjevac P."/>
            <person name="Schreck K."/>
            <person name="Herbold C.W."/>
            <person name="Daims H."/>
            <person name="Wagner M."/>
            <person name="Pester M."/>
            <person name="Loy A."/>
        </authorList>
    </citation>
    <scope>NUCLEOTIDE SEQUENCE [LARGE SCALE GENOMIC DNA]</scope>
    <source>
        <strain evidence="3">26-4b1</strain>
    </source>
</reference>
<dbReference type="EMBL" id="PIUM01000009">
    <property type="protein sequence ID" value="PKU24729.1"/>
    <property type="molecule type" value="Genomic_DNA"/>
</dbReference>
<feature type="domain" description="Xylose isomerase-like TIM barrel" evidence="1">
    <location>
        <begin position="24"/>
        <end position="256"/>
    </location>
</feature>
<dbReference type="RefSeq" id="WP_101250523.1">
    <property type="nucleotide sequence ID" value="NZ_PIUM01000009.1"/>
</dbReference>
<dbReference type="GO" id="GO:0004519">
    <property type="term" value="F:endonuclease activity"/>
    <property type="evidence" value="ECO:0007669"/>
    <property type="project" value="UniProtKB-KW"/>
</dbReference>
<dbReference type="Proteomes" id="UP000233293">
    <property type="component" value="Unassembled WGS sequence"/>
</dbReference>
<keyword evidence="2" id="KW-0540">Nuclease</keyword>
<dbReference type="PANTHER" id="PTHR12110">
    <property type="entry name" value="HYDROXYPYRUVATE ISOMERASE"/>
    <property type="match status" value="1"/>
</dbReference>
<proteinExistence type="predicted"/>
<dbReference type="PANTHER" id="PTHR12110:SF48">
    <property type="entry name" value="BLL3656 PROTEIN"/>
    <property type="match status" value="1"/>
</dbReference>
<dbReference type="Pfam" id="PF01261">
    <property type="entry name" value="AP_endonuc_2"/>
    <property type="match status" value="1"/>
</dbReference>
<evidence type="ECO:0000313" key="2">
    <source>
        <dbReference type="EMBL" id="PKU24729.1"/>
    </source>
</evidence>
<dbReference type="PROSITE" id="PS51257">
    <property type="entry name" value="PROKAR_LIPOPROTEIN"/>
    <property type="match status" value="1"/>
</dbReference>
<accession>A0A2N3PWE8</accession>
<dbReference type="AlphaFoldDB" id="A0A2N3PWE8"/>